<protein>
    <submittedName>
        <fullName evidence="6">POTRA domain-containing protein</fullName>
    </submittedName>
</protein>
<dbReference type="EMBL" id="CP139487">
    <property type="protein sequence ID" value="WPU65548.1"/>
    <property type="molecule type" value="Genomic_DNA"/>
</dbReference>
<evidence type="ECO:0000259" key="5">
    <source>
        <dbReference type="PROSITE" id="PS51779"/>
    </source>
</evidence>
<keyword evidence="4" id="KW-0472">Membrane</keyword>
<dbReference type="InterPro" id="IPR000184">
    <property type="entry name" value="Bac_surfAg_D15"/>
</dbReference>
<dbReference type="PANTHER" id="PTHR12815:SF18">
    <property type="entry name" value="SORTING AND ASSEMBLY MACHINERY COMPONENT 50 HOMOLOG"/>
    <property type="match status" value="1"/>
</dbReference>
<evidence type="ECO:0000313" key="7">
    <source>
        <dbReference type="Proteomes" id="UP001324634"/>
    </source>
</evidence>
<evidence type="ECO:0000256" key="2">
    <source>
        <dbReference type="ARBA" id="ARBA00022452"/>
    </source>
</evidence>
<dbReference type="InterPro" id="IPR034746">
    <property type="entry name" value="POTRA"/>
</dbReference>
<evidence type="ECO:0000313" key="6">
    <source>
        <dbReference type="EMBL" id="WPU65548.1"/>
    </source>
</evidence>
<dbReference type="AlphaFoldDB" id="A0AAX4HQD1"/>
<feature type="domain" description="POTRA" evidence="5">
    <location>
        <begin position="505"/>
        <end position="579"/>
    </location>
</feature>
<dbReference type="InterPro" id="IPR039910">
    <property type="entry name" value="D15-like"/>
</dbReference>
<dbReference type="Proteomes" id="UP001324634">
    <property type="component" value="Chromosome"/>
</dbReference>
<dbReference type="Pfam" id="PF07244">
    <property type="entry name" value="POTRA"/>
    <property type="match status" value="4"/>
</dbReference>
<dbReference type="KEGG" id="psti:SOO65_02185"/>
<dbReference type="GO" id="GO:0019867">
    <property type="term" value="C:outer membrane"/>
    <property type="evidence" value="ECO:0007669"/>
    <property type="project" value="InterPro"/>
</dbReference>
<evidence type="ECO:0000256" key="4">
    <source>
        <dbReference type="ARBA" id="ARBA00023136"/>
    </source>
</evidence>
<dbReference type="PANTHER" id="PTHR12815">
    <property type="entry name" value="SORTING AND ASSEMBLY MACHINERY SAMM50 PROTEIN FAMILY MEMBER"/>
    <property type="match status" value="1"/>
</dbReference>
<accession>A0AAX4HQD1</accession>
<dbReference type="InterPro" id="IPR010827">
    <property type="entry name" value="BamA/TamA_POTRA"/>
</dbReference>
<dbReference type="Pfam" id="PF01103">
    <property type="entry name" value="Omp85"/>
    <property type="match status" value="1"/>
</dbReference>
<reference evidence="6 7" key="1">
    <citation type="submission" date="2023-11" db="EMBL/GenBank/DDBJ databases">
        <title>Peredibacter starrii A3.12.</title>
        <authorList>
            <person name="Mitchell R.J."/>
        </authorList>
    </citation>
    <scope>NUCLEOTIDE SEQUENCE [LARGE SCALE GENOMIC DNA]</scope>
    <source>
        <strain evidence="6 7">A3.12</strain>
    </source>
</reference>
<name>A0AAX4HQD1_9BACT</name>
<keyword evidence="3" id="KW-0812">Transmembrane</keyword>
<dbReference type="Gene3D" id="2.40.160.50">
    <property type="entry name" value="membrane protein fhac: a member of the omp85/tpsb transporter family"/>
    <property type="match status" value="1"/>
</dbReference>
<organism evidence="6 7">
    <name type="scientific">Peredibacter starrii</name>
    <dbReference type="NCBI Taxonomy" id="28202"/>
    <lineage>
        <taxon>Bacteria</taxon>
        <taxon>Pseudomonadati</taxon>
        <taxon>Bdellovibrionota</taxon>
        <taxon>Bacteriovoracia</taxon>
        <taxon>Bacteriovoracales</taxon>
        <taxon>Bacteriovoracaceae</taxon>
        <taxon>Peredibacter</taxon>
    </lineage>
</organism>
<keyword evidence="2" id="KW-1134">Transmembrane beta strand</keyword>
<sequence>MKLLITLFLILLPIIAFAEGLTLSQVNVECLKSDNCNERKNRFATLIGDYRSLVHMKDTLRVLASDGGYQSFTYELDENAGKYSLNIHFQLKPIIEEINIGFTDRNLEYDPNQLLSIKEGDFFEIQRLKENMTSLQKRLESMGYPKNTHTYEVKEKGNKVVVSVVVTLGQPRIFKNIRSNSKSKYVQDYLVKKFYNLYNRPFEMTKFKLYLDDAQKELFNYGYFLIAMDFTPEIKENRVTLDIKVTNDQLFAFDFKNLKQEHRNVIHNILLDLFRKYKRPLSDSTIKSALREHYLNKARLNAEVKIENSEFINMYDETVHLYRVYLDEKYKTRVTSVNFSGNNYFSNKRLQGMFDKEAFELASINYYDQEFYEYFVDYLRGQYIQRGFVQVRIPRPVSNFDAEKRTATVDYIIQENQRAYVRKIEFQGIPLEYEDKLLTVMHNKSTRPFNPIKMVDDIKKVASTLQEEGYYYAEVTNANDEDLVRYTKTGADVDIRFKINLGPMVKLNRIIFLGNNKTRKKVLLKKIPLEPGDTITPMRTRDIESALSATGLFNTVNVVPLKHNSKNASTDLLVRVVEREYGLIEVAPGYRTDLGLKLTGTLSYQNIAGENKSITLRTQLNQRLSYQTLDPQRRKDAVPILEHNTSLTYTQGDIFDTLIDFSASGAYQLKRFYSFDAEILRANTIFTRDLTKRMSSSVRYQYEDIQQFNATNEIDNGSFEIGAITPSLTYDLRNSQINPVKGAFFNLSTEWANPYFLSQKEPDLTINYYKLISRNRFYIPFKNGTVAISMVGGSRKTLPGTRSKLMV</sequence>
<proteinExistence type="predicted"/>
<gene>
    <name evidence="6" type="ORF">SOO65_02185</name>
</gene>
<comment type="subcellular location">
    <subcellularLocation>
        <location evidence="1">Membrane</location>
    </subcellularLocation>
</comment>
<keyword evidence="7" id="KW-1185">Reference proteome</keyword>
<evidence type="ECO:0000256" key="1">
    <source>
        <dbReference type="ARBA" id="ARBA00004370"/>
    </source>
</evidence>
<evidence type="ECO:0000256" key="3">
    <source>
        <dbReference type="ARBA" id="ARBA00022692"/>
    </source>
</evidence>
<dbReference type="PROSITE" id="PS51779">
    <property type="entry name" value="POTRA"/>
    <property type="match status" value="1"/>
</dbReference>
<dbReference type="Gene3D" id="3.10.20.310">
    <property type="entry name" value="membrane protein fhac"/>
    <property type="match status" value="3"/>
</dbReference>
<dbReference type="RefSeq" id="WP_321396230.1">
    <property type="nucleotide sequence ID" value="NZ_CP139487.1"/>
</dbReference>